<evidence type="ECO:0000313" key="2">
    <source>
        <dbReference type="EMBL" id="GFR18948.1"/>
    </source>
</evidence>
<evidence type="ECO:0000313" key="3">
    <source>
        <dbReference type="Proteomes" id="UP000887116"/>
    </source>
</evidence>
<comment type="caution">
    <text evidence="2">The sequence shown here is derived from an EMBL/GenBank/DDBJ whole genome shotgun (WGS) entry which is preliminary data.</text>
</comment>
<dbReference type="Proteomes" id="UP000887116">
    <property type="component" value="Unassembled WGS sequence"/>
</dbReference>
<feature type="region of interest" description="Disordered" evidence="1">
    <location>
        <begin position="28"/>
        <end position="47"/>
    </location>
</feature>
<gene>
    <name evidence="2" type="ORF">TNCT_486111</name>
</gene>
<evidence type="ECO:0000256" key="1">
    <source>
        <dbReference type="SAM" id="MobiDB-lite"/>
    </source>
</evidence>
<proteinExistence type="predicted"/>
<reference evidence="2" key="1">
    <citation type="submission" date="2020-07" db="EMBL/GenBank/DDBJ databases">
        <title>Multicomponent nature underlies the extraordinary mechanical properties of spider dragline silk.</title>
        <authorList>
            <person name="Kono N."/>
            <person name="Nakamura H."/>
            <person name="Mori M."/>
            <person name="Yoshida Y."/>
            <person name="Ohtoshi R."/>
            <person name="Malay A.D."/>
            <person name="Moran D.A.P."/>
            <person name="Tomita M."/>
            <person name="Numata K."/>
            <person name="Arakawa K."/>
        </authorList>
    </citation>
    <scope>NUCLEOTIDE SEQUENCE</scope>
</reference>
<accession>A0A8X6HAF5</accession>
<organism evidence="2 3">
    <name type="scientific">Trichonephila clavata</name>
    <name type="common">Joro spider</name>
    <name type="synonym">Nephila clavata</name>
    <dbReference type="NCBI Taxonomy" id="2740835"/>
    <lineage>
        <taxon>Eukaryota</taxon>
        <taxon>Metazoa</taxon>
        <taxon>Ecdysozoa</taxon>
        <taxon>Arthropoda</taxon>
        <taxon>Chelicerata</taxon>
        <taxon>Arachnida</taxon>
        <taxon>Araneae</taxon>
        <taxon>Araneomorphae</taxon>
        <taxon>Entelegynae</taxon>
        <taxon>Araneoidea</taxon>
        <taxon>Nephilidae</taxon>
        <taxon>Trichonephila</taxon>
    </lineage>
</organism>
<protein>
    <submittedName>
        <fullName evidence="2">Uncharacterized protein</fullName>
    </submittedName>
</protein>
<name>A0A8X6HAF5_TRICU</name>
<sequence length="91" mass="9875">MPIHSWQSRSHPSPELLRVNRRVGVSSHGYWGRPSCRTNTSHANDSLPSVYTSSSPLKKFHGGVHLLLDSSIGLSGPHPVPGRIGMSDVIP</sequence>
<dbReference type="EMBL" id="BMAO01017863">
    <property type="protein sequence ID" value="GFR18948.1"/>
    <property type="molecule type" value="Genomic_DNA"/>
</dbReference>
<dbReference type="AlphaFoldDB" id="A0A8X6HAF5"/>
<keyword evidence="3" id="KW-1185">Reference proteome</keyword>
<feature type="compositionally biased region" description="Polar residues" evidence="1">
    <location>
        <begin position="36"/>
        <end position="47"/>
    </location>
</feature>